<reference evidence="2 3" key="1">
    <citation type="journal article" date="2013" name="Curr. Biol.">
        <title>The Genome of the Foraminiferan Reticulomyxa filosa.</title>
        <authorList>
            <person name="Glockner G."/>
            <person name="Hulsmann N."/>
            <person name="Schleicher M."/>
            <person name="Noegel A.A."/>
            <person name="Eichinger L."/>
            <person name="Gallinger C."/>
            <person name="Pawlowski J."/>
            <person name="Sierra R."/>
            <person name="Euteneuer U."/>
            <person name="Pillet L."/>
            <person name="Moustafa A."/>
            <person name="Platzer M."/>
            <person name="Groth M."/>
            <person name="Szafranski K."/>
            <person name="Schliwa M."/>
        </authorList>
    </citation>
    <scope>NUCLEOTIDE SEQUENCE [LARGE SCALE GENOMIC DNA]</scope>
</reference>
<dbReference type="Proteomes" id="UP000023152">
    <property type="component" value="Unassembled WGS sequence"/>
</dbReference>
<gene>
    <name evidence="2" type="ORF">RFI_12336</name>
</gene>
<proteinExistence type="predicted"/>
<dbReference type="AlphaFoldDB" id="X6NER4"/>
<organism evidence="2 3">
    <name type="scientific">Reticulomyxa filosa</name>
    <dbReference type="NCBI Taxonomy" id="46433"/>
    <lineage>
        <taxon>Eukaryota</taxon>
        <taxon>Sar</taxon>
        <taxon>Rhizaria</taxon>
        <taxon>Retaria</taxon>
        <taxon>Foraminifera</taxon>
        <taxon>Monothalamids</taxon>
        <taxon>Reticulomyxidae</taxon>
        <taxon>Reticulomyxa</taxon>
    </lineage>
</organism>
<feature type="compositionally biased region" description="Basic and acidic residues" evidence="1">
    <location>
        <begin position="315"/>
        <end position="338"/>
    </location>
</feature>
<protein>
    <submittedName>
        <fullName evidence="2">Uncharacterized protein</fullName>
    </submittedName>
</protein>
<feature type="compositionally biased region" description="Basic and acidic residues" evidence="1">
    <location>
        <begin position="37"/>
        <end position="46"/>
    </location>
</feature>
<sequence>MTNNQQQQTNKQTCKGQGTTGDEKLDELMPSMMSDEDDKRAEETKQIKRKKKKPLQSQYKDVPELQEIEEISEIPLAQDLMDPVTLSNIDLETEETTGQNTIEWTLADEALNMSYEKIELEQTKHVNMHMISGLITEQCSRYGVTTDPRSGYMLALALEHYIKNMLQDIAKWTEYRTHVSTYHPLFSSIALTLTLHFCTITNRPQLRINKINEEYRAREEKESKDESEEALMNERALLEEQRVTGFLTPEQELRRAQLDQMLKQMKTDSEKIQASQSSMARNKHSQMESASLDALGGDFVFDFSKKRKANQKANESGHEKMSLDKLDGSSRTDKDNRQEIQMNDVLAFIYSNRKYMQDLHHHFAKLYLTR</sequence>
<evidence type="ECO:0000313" key="2">
    <source>
        <dbReference type="EMBL" id="ETO24820.1"/>
    </source>
</evidence>
<accession>X6NER4</accession>
<dbReference type="EMBL" id="ASPP01008939">
    <property type="protein sequence ID" value="ETO24820.1"/>
    <property type="molecule type" value="Genomic_DNA"/>
</dbReference>
<keyword evidence="3" id="KW-1185">Reference proteome</keyword>
<feature type="compositionally biased region" description="Low complexity" evidence="1">
    <location>
        <begin position="1"/>
        <end position="17"/>
    </location>
</feature>
<name>X6NER4_RETFI</name>
<feature type="region of interest" description="Disordered" evidence="1">
    <location>
        <begin position="309"/>
        <end position="338"/>
    </location>
</feature>
<comment type="caution">
    <text evidence="2">The sequence shown here is derived from an EMBL/GenBank/DDBJ whole genome shotgun (WGS) entry which is preliminary data.</text>
</comment>
<evidence type="ECO:0000256" key="1">
    <source>
        <dbReference type="SAM" id="MobiDB-lite"/>
    </source>
</evidence>
<feature type="region of interest" description="Disordered" evidence="1">
    <location>
        <begin position="1"/>
        <end position="58"/>
    </location>
</feature>
<evidence type="ECO:0000313" key="3">
    <source>
        <dbReference type="Proteomes" id="UP000023152"/>
    </source>
</evidence>